<evidence type="ECO:0008006" key="5">
    <source>
        <dbReference type="Google" id="ProtNLM"/>
    </source>
</evidence>
<feature type="region of interest" description="Disordered" evidence="1">
    <location>
        <begin position="269"/>
        <end position="289"/>
    </location>
</feature>
<feature type="chain" id="PRO_5016051565" description="Lipoprotein" evidence="2">
    <location>
        <begin position="44"/>
        <end position="289"/>
    </location>
</feature>
<name>A0A2W5WV43_9MICO</name>
<feature type="signal peptide" evidence="2">
    <location>
        <begin position="1"/>
        <end position="43"/>
    </location>
</feature>
<protein>
    <recommendedName>
        <fullName evidence="5">Lipoprotein</fullName>
    </recommendedName>
</protein>
<reference evidence="3 4" key="1">
    <citation type="submission" date="2018-06" db="EMBL/GenBank/DDBJ databases">
        <title>Whole genome sequencing of a novel hydrocarbon degrading bacterial strain, PW21 isolated from oil contaminated produced water sample.</title>
        <authorList>
            <person name="Nagkirti P."/>
            <person name="Shaikh A."/>
            <person name="Gowdaman V."/>
            <person name="Engineer A.E."/>
            <person name="Dagar S."/>
            <person name="Dhakephalkar P.K."/>
        </authorList>
    </citation>
    <scope>NUCLEOTIDE SEQUENCE [LARGE SCALE GENOMIC DNA]</scope>
    <source>
        <strain evidence="3 4">PW21</strain>
    </source>
</reference>
<proteinExistence type="predicted"/>
<evidence type="ECO:0000313" key="3">
    <source>
        <dbReference type="EMBL" id="PZR55339.1"/>
    </source>
</evidence>
<sequence>MTAAASRWRARPAGAAPRPRARSLLAAAVAAVAAVLLGACSPAADGHGTSAPSPSASARPVTTEEAERLAVVRFRNYDAGARKVSASYTEQGHQVGLEGVFDYTTHTGAVSVTTDGAVTDTVVWDGGRVAIAPRPLPDGPDGPTPPASFDGWTVAPADPGGSSMGSLLAVVAALGADRPENPLLLRQGGALWLREDTVAGTPVTVFAGPVRPGDGTDGTEGPEDGTAGSPTGSVDPEAAGLRYWVDEQGRALRVEVRLGSTWARVDLRDTEARVAALPGPTAGDDGAAP</sequence>
<evidence type="ECO:0000313" key="4">
    <source>
        <dbReference type="Proteomes" id="UP000248783"/>
    </source>
</evidence>
<dbReference type="Proteomes" id="UP000248783">
    <property type="component" value="Unassembled WGS sequence"/>
</dbReference>
<dbReference type="AlphaFoldDB" id="A0A2W5WV43"/>
<accession>A0A2W5WV43</accession>
<comment type="caution">
    <text evidence="3">The sequence shown here is derived from an EMBL/GenBank/DDBJ whole genome shotgun (WGS) entry which is preliminary data.</text>
</comment>
<dbReference type="EMBL" id="QKWH01000001">
    <property type="protein sequence ID" value="PZR55339.1"/>
    <property type="molecule type" value="Genomic_DNA"/>
</dbReference>
<gene>
    <name evidence="3" type="ORF">DNL40_02925</name>
</gene>
<organism evidence="3 4">
    <name type="scientific">Xylanimonas oleitrophica</name>
    <dbReference type="NCBI Taxonomy" id="2607479"/>
    <lineage>
        <taxon>Bacteria</taxon>
        <taxon>Bacillati</taxon>
        <taxon>Actinomycetota</taxon>
        <taxon>Actinomycetes</taxon>
        <taxon>Micrococcales</taxon>
        <taxon>Promicromonosporaceae</taxon>
        <taxon>Xylanimonas</taxon>
    </lineage>
</organism>
<keyword evidence="2" id="KW-0732">Signal</keyword>
<dbReference type="RefSeq" id="WP_111249703.1">
    <property type="nucleotide sequence ID" value="NZ_QKWH01000001.1"/>
</dbReference>
<evidence type="ECO:0000256" key="2">
    <source>
        <dbReference type="SAM" id="SignalP"/>
    </source>
</evidence>
<keyword evidence="4" id="KW-1185">Reference proteome</keyword>
<feature type="region of interest" description="Disordered" evidence="1">
    <location>
        <begin position="204"/>
        <end position="237"/>
    </location>
</feature>
<evidence type="ECO:0000256" key="1">
    <source>
        <dbReference type="SAM" id="MobiDB-lite"/>
    </source>
</evidence>